<feature type="compositionally biased region" description="Basic and acidic residues" evidence="4">
    <location>
        <begin position="1"/>
        <end position="10"/>
    </location>
</feature>
<feature type="region of interest" description="Disordered" evidence="4">
    <location>
        <begin position="1"/>
        <end position="27"/>
    </location>
</feature>
<keyword evidence="6" id="KW-0614">Plasmid</keyword>
<keyword evidence="7" id="KW-1185">Reference proteome</keyword>
<dbReference type="GO" id="GO:0032259">
    <property type="term" value="P:methylation"/>
    <property type="evidence" value="ECO:0007669"/>
    <property type="project" value="UniProtKB-KW"/>
</dbReference>
<dbReference type="SUPFAM" id="SSF53335">
    <property type="entry name" value="S-adenosyl-L-methionine-dependent methyltransferases"/>
    <property type="match status" value="1"/>
</dbReference>
<feature type="domain" description="Methyltransferase" evidence="5">
    <location>
        <begin position="127"/>
        <end position="223"/>
    </location>
</feature>
<accession>D5SL16</accession>
<keyword evidence="1 6" id="KW-0489">Methyltransferase</keyword>
<keyword evidence="3" id="KW-0949">S-adenosyl-L-methionine</keyword>
<evidence type="ECO:0000256" key="4">
    <source>
        <dbReference type="SAM" id="MobiDB-lite"/>
    </source>
</evidence>
<dbReference type="GO" id="GO:0008168">
    <property type="term" value="F:methyltransferase activity"/>
    <property type="evidence" value="ECO:0007669"/>
    <property type="project" value="UniProtKB-KW"/>
</dbReference>
<keyword evidence="2 6" id="KW-0808">Transferase</keyword>
<evidence type="ECO:0000313" key="7">
    <source>
        <dbReference type="Proteomes" id="UP000002357"/>
    </source>
</evidence>
<evidence type="ECO:0000256" key="2">
    <source>
        <dbReference type="ARBA" id="ARBA00022679"/>
    </source>
</evidence>
<dbReference type="Pfam" id="PF13649">
    <property type="entry name" value="Methyltransf_25"/>
    <property type="match status" value="1"/>
</dbReference>
<reference evidence="6 7" key="1">
    <citation type="journal article" date="2010" name="Genome Biol. Evol.">
        <title>The sequence of a 1.8-mb bacterial linear plasmid reveals a rich evolutionary reservoir of secondary metabolic pathways.</title>
        <authorList>
            <person name="Medema M.H."/>
            <person name="Trefzer A."/>
            <person name="Kovalchuk A."/>
            <person name="van den Berg M."/>
            <person name="Mueller U."/>
            <person name="Heijne W."/>
            <person name="Wu L."/>
            <person name="Alam M.T."/>
            <person name="Ronning C.M."/>
            <person name="Nierman W.C."/>
            <person name="Bovenberg R.A.L."/>
            <person name="Breitling R."/>
            <person name="Takano E."/>
        </authorList>
    </citation>
    <scope>NUCLEOTIDE SEQUENCE [LARGE SCALE GENOMIC DNA]</scope>
    <source>
        <strain evidence="7">ATCC 27064 / DSM 738 / JCM 4710 / NBRC 13307 / NCIMB 12785 / NRRL 3585 / VKM Ac-602</strain>
        <plasmid evidence="6">pSCL4</plasmid>
    </source>
</reference>
<protein>
    <submittedName>
        <fullName evidence="6">Putative methyltransferase</fullName>
    </submittedName>
</protein>
<organism evidence="6 7">
    <name type="scientific">Streptomyces clavuligerus</name>
    <dbReference type="NCBI Taxonomy" id="1901"/>
    <lineage>
        <taxon>Bacteria</taxon>
        <taxon>Bacillati</taxon>
        <taxon>Actinomycetota</taxon>
        <taxon>Actinomycetes</taxon>
        <taxon>Kitasatosporales</taxon>
        <taxon>Streptomycetaceae</taxon>
        <taxon>Streptomyces</taxon>
    </lineage>
</organism>
<dbReference type="EMBL" id="CM000914">
    <property type="protein sequence ID" value="EFG04609.2"/>
    <property type="molecule type" value="Genomic_DNA"/>
</dbReference>
<dbReference type="Proteomes" id="UP000002357">
    <property type="component" value="Plasmid pSCL4"/>
</dbReference>
<dbReference type="Gene3D" id="3.40.50.150">
    <property type="entry name" value="Vaccinia Virus protein VP39"/>
    <property type="match status" value="1"/>
</dbReference>
<dbReference type="InterPro" id="IPR041698">
    <property type="entry name" value="Methyltransf_25"/>
</dbReference>
<evidence type="ECO:0000259" key="5">
    <source>
        <dbReference type="Pfam" id="PF13649"/>
    </source>
</evidence>
<dbReference type="PANTHER" id="PTHR43464:SF19">
    <property type="entry name" value="UBIQUINONE BIOSYNTHESIS O-METHYLTRANSFERASE, MITOCHONDRIAL"/>
    <property type="match status" value="1"/>
</dbReference>
<proteinExistence type="predicted"/>
<dbReference type="InterPro" id="IPR029063">
    <property type="entry name" value="SAM-dependent_MTases_sf"/>
</dbReference>
<sequence>MRRCASERQGEPPTGNPGAGTGRSARGWDHGLPFRQQFLVFHGGGVMLAVAAPVVRPAGPSPSPLLRRGVLMSTTPATSADHDAAAHSADPTVFWEERYQVSDRIWSGRPNPLLVREVEGLEPGTALDLGCGEGADAVWLAARGWRVTGVDISATALRRAALHAEEAGEAGVAERLSWERHELGKTFPEGRYDLVNAQFLQSPVALDQDRVLSLAAEAVAPGGTLLVVMHGAWPSWQHEHPFHAEFPTLDGLLERLALPEGWRVETLEAVERPCSSPEGVPGTRVDNVWRFSRAV</sequence>
<evidence type="ECO:0000313" key="6">
    <source>
        <dbReference type="EMBL" id="EFG04609.2"/>
    </source>
</evidence>
<gene>
    <name evidence="6" type="ORF">SCLAV_p1123</name>
</gene>
<dbReference type="AlphaFoldDB" id="D5SL16"/>
<evidence type="ECO:0000256" key="3">
    <source>
        <dbReference type="ARBA" id="ARBA00022691"/>
    </source>
</evidence>
<name>D5SL16_STRCL</name>
<evidence type="ECO:0000256" key="1">
    <source>
        <dbReference type="ARBA" id="ARBA00022603"/>
    </source>
</evidence>
<geneLocation type="plasmid" evidence="6 7">
    <name>pSCL4</name>
</geneLocation>
<dbReference type="CDD" id="cd02440">
    <property type="entry name" value="AdoMet_MTases"/>
    <property type="match status" value="1"/>
</dbReference>
<dbReference type="PANTHER" id="PTHR43464">
    <property type="entry name" value="METHYLTRANSFERASE"/>
    <property type="match status" value="1"/>
</dbReference>
<dbReference type="eggNOG" id="COG2227">
    <property type="taxonomic scope" value="Bacteria"/>
</dbReference>